<dbReference type="Proteomes" id="UP000793456">
    <property type="component" value="Chromosome III"/>
</dbReference>
<protein>
    <submittedName>
        <fullName evidence="1">Uncharacterized protein</fullName>
    </submittedName>
</protein>
<dbReference type="EMBL" id="CM011676">
    <property type="protein sequence ID" value="TMS21757.1"/>
    <property type="molecule type" value="Genomic_DNA"/>
</dbReference>
<evidence type="ECO:0000313" key="1">
    <source>
        <dbReference type="EMBL" id="TMS21757.1"/>
    </source>
</evidence>
<name>A0ACD3RQ36_LARCR</name>
<evidence type="ECO:0000313" key="2">
    <source>
        <dbReference type="Proteomes" id="UP000793456"/>
    </source>
</evidence>
<proteinExistence type="predicted"/>
<keyword evidence="2" id="KW-1185">Reference proteome</keyword>
<reference evidence="1" key="1">
    <citation type="submission" date="2018-11" db="EMBL/GenBank/DDBJ databases">
        <title>The sequence and de novo assembly of Larimichthys crocea genome using PacBio and Hi-C technologies.</title>
        <authorList>
            <person name="Xu P."/>
            <person name="Chen B."/>
            <person name="Zhou Z."/>
            <person name="Ke Q."/>
            <person name="Wu Y."/>
            <person name="Bai H."/>
            <person name="Pu F."/>
        </authorList>
    </citation>
    <scope>NUCLEOTIDE SEQUENCE</scope>
    <source>
        <tissue evidence="1">Muscle</tissue>
    </source>
</reference>
<gene>
    <name evidence="1" type="ORF">E3U43_015730</name>
</gene>
<comment type="caution">
    <text evidence="1">The sequence shown here is derived from an EMBL/GenBank/DDBJ whole genome shotgun (WGS) entry which is preliminary data.</text>
</comment>
<sequence length="237" mass="26203">MLRSFFLLFLLCENTVKSTTTDFPVTSGTPASTYNTIAQTTANMPNSTTEEMPSSVELLATPDYPVAAGQRVSLHCSASYSPASTVWIWERHENQTWQEVGSGTDLILTEPEQSGEYRCRAMRSIFVMSDSHTVYIVSMHATVGENLGIAAFVFSLLALMINIAIIFWLYSRRLNDTPTTLNTAARGFAVPEKSPEGNLPKIDNDADVYMNYTSTNQAYSDLDQANMNTDNVYSSLS</sequence>
<organism evidence="1 2">
    <name type="scientific">Larimichthys crocea</name>
    <name type="common">Large yellow croaker</name>
    <name type="synonym">Pseudosciaena crocea</name>
    <dbReference type="NCBI Taxonomy" id="215358"/>
    <lineage>
        <taxon>Eukaryota</taxon>
        <taxon>Metazoa</taxon>
        <taxon>Chordata</taxon>
        <taxon>Craniata</taxon>
        <taxon>Vertebrata</taxon>
        <taxon>Euteleostomi</taxon>
        <taxon>Actinopterygii</taxon>
        <taxon>Neopterygii</taxon>
        <taxon>Teleostei</taxon>
        <taxon>Neoteleostei</taxon>
        <taxon>Acanthomorphata</taxon>
        <taxon>Eupercaria</taxon>
        <taxon>Sciaenidae</taxon>
        <taxon>Larimichthys</taxon>
    </lineage>
</organism>
<accession>A0ACD3RQ36</accession>